<name>A0ABV5JGU0_9RHOB</name>
<keyword evidence="3" id="KW-1185">Reference proteome</keyword>
<dbReference type="InterPro" id="IPR050266">
    <property type="entry name" value="AB_hydrolase_sf"/>
</dbReference>
<dbReference type="PANTHER" id="PTHR43798">
    <property type="entry name" value="MONOACYLGLYCEROL LIPASE"/>
    <property type="match status" value="1"/>
</dbReference>
<gene>
    <name evidence="2" type="ORF">ACFFUT_12810</name>
</gene>
<accession>A0ABV5JGU0</accession>
<keyword evidence="2" id="KW-0378">Hydrolase</keyword>
<evidence type="ECO:0000313" key="2">
    <source>
        <dbReference type="EMBL" id="MFB9232669.1"/>
    </source>
</evidence>
<dbReference type="SUPFAM" id="SSF53474">
    <property type="entry name" value="alpha/beta-Hydrolases"/>
    <property type="match status" value="1"/>
</dbReference>
<dbReference type="RefSeq" id="WP_213890355.1">
    <property type="nucleotide sequence ID" value="NZ_JAGFNU010000010.1"/>
</dbReference>
<feature type="domain" description="AB hydrolase-1" evidence="1">
    <location>
        <begin position="21"/>
        <end position="249"/>
    </location>
</feature>
<comment type="caution">
    <text evidence="2">The sequence shown here is derived from an EMBL/GenBank/DDBJ whole genome shotgun (WGS) entry which is preliminary data.</text>
</comment>
<dbReference type="Gene3D" id="3.40.50.1820">
    <property type="entry name" value="alpha/beta hydrolase"/>
    <property type="match status" value="1"/>
</dbReference>
<proteinExistence type="predicted"/>
<dbReference type="InterPro" id="IPR029058">
    <property type="entry name" value="AB_hydrolase_fold"/>
</dbReference>
<dbReference type="GO" id="GO:0016787">
    <property type="term" value="F:hydrolase activity"/>
    <property type="evidence" value="ECO:0007669"/>
    <property type="project" value="UniProtKB-KW"/>
</dbReference>
<dbReference type="EMBL" id="JBHMEA010000042">
    <property type="protein sequence ID" value="MFB9232669.1"/>
    <property type="molecule type" value="Genomic_DNA"/>
</dbReference>
<evidence type="ECO:0000259" key="1">
    <source>
        <dbReference type="Pfam" id="PF00561"/>
    </source>
</evidence>
<dbReference type="Proteomes" id="UP001589683">
    <property type="component" value="Unassembled WGS sequence"/>
</dbReference>
<evidence type="ECO:0000313" key="3">
    <source>
        <dbReference type="Proteomes" id="UP001589683"/>
    </source>
</evidence>
<reference evidence="2 3" key="1">
    <citation type="submission" date="2024-09" db="EMBL/GenBank/DDBJ databases">
        <authorList>
            <person name="Sun Q."/>
            <person name="Mori K."/>
        </authorList>
    </citation>
    <scope>NUCLEOTIDE SEQUENCE [LARGE SCALE GENOMIC DNA]</scope>
    <source>
        <strain evidence="2 3">CECT 8726</strain>
    </source>
</reference>
<protein>
    <submittedName>
        <fullName evidence="2">Alpha/beta fold hydrolase</fullName>
    </submittedName>
</protein>
<dbReference type="InterPro" id="IPR000073">
    <property type="entry name" value="AB_hydrolase_1"/>
</dbReference>
<organism evidence="2 3">
    <name type="scientific">Pseudohalocynthiibacter aestuariivivens</name>
    <dbReference type="NCBI Taxonomy" id="1591409"/>
    <lineage>
        <taxon>Bacteria</taxon>
        <taxon>Pseudomonadati</taxon>
        <taxon>Pseudomonadota</taxon>
        <taxon>Alphaproteobacteria</taxon>
        <taxon>Rhodobacterales</taxon>
        <taxon>Paracoccaceae</taxon>
        <taxon>Pseudohalocynthiibacter</taxon>
    </lineage>
</organism>
<dbReference type="Pfam" id="PF00561">
    <property type="entry name" value="Abhydrolase_1"/>
    <property type="match status" value="1"/>
</dbReference>
<sequence>MGNSTAPTLAHHTVGNGPEKVLMLHSWIDNSHSMDNITPYLDTDAYTFVFADLRGYGGSIDIKGEYTSTEAATDAFNLADHLGWDRFHLMGHSMSGMISQRAALIDWTSGKKRLKSVVAITPVTANGYPADEDTKDFLQSSIHNAEVASQLAAGLTGGRLSMKYCTAVAEANIASSSADAMLGYYNMWVGEDFSEEAKAASIQTPLLVIAGKQDLPGFQTDYYKETFGAWYPKVEIKTIDEAGHMPMYETPLILGAMVEGFLNEQTAAA</sequence>